<gene>
    <name evidence="5" type="ORF">FHS57_003313</name>
</gene>
<organism evidence="5 6">
    <name type="scientific">Runella defluvii</name>
    <dbReference type="NCBI Taxonomy" id="370973"/>
    <lineage>
        <taxon>Bacteria</taxon>
        <taxon>Pseudomonadati</taxon>
        <taxon>Bacteroidota</taxon>
        <taxon>Cytophagia</taxon>
        <taxon>Cytophagales</taxon>
        <taxon>Spirosomataceae</taxon>
        <taxon>Runella</taxon>
    </lineage>
</organism>
<protein>
    <submittedName>
        <fullName evidence="5">AraC-like DNA-binding protein</fullName>
    </submittedName>
</protein>
<dbReference type="EMBL" id="JACIBY010000006">
    <property type="protein sequence ID" value="MBB3839307.1"/>
    <property type="molecule type" value="Genomic_DNA"/>
</dbReference>
<evidence type="ECO:0000256" key="3">
    <source>
        <dbReference type="ARBA" id="ARBA00023163"/>
    </source>
</evidence>
<keyword evidence="2 5" id="KW-0238">DNA-binding</keyword>
<evidence type="ECO:0000313" key="5">
    <source>
        <dbReference type="EMBL" id="MBB3839307.1"/>
    </source>
</evidence>
<dbReference type="PROSITE" id="PS01124">
    <property type="entry name" value="HTH_ARAC_FAMILY_2"/>
    <property type="match status" value="1"/>
</dbReference>
<dbReference type="InterPro" id="IPR018060">
    <property type="entry name" value="HTH_AraC"/>
</dbReference>
<dbReference type="GO" id="GO:0043565">
    <property type="term" value="F:sequence-specific DNA binding"/>
    <property type="evidence" value="ECO:0007669"/>
    <property type="project" value="InterPro"/>
</dbReference>
<keyword evidence="1" id="KW-0805">Transcription regulation</keyword>
<dbReference type="PANTHER" id="PTHR46796">
    <property type="entry name" value="HTH-TYPE TRANSCRIPTIONAL ACTIVATOR RHAS-RELATED"/>
    <property type="match status" value="1"/>
</dbReference>
<dbReference type="Pfam" id="PF12833">
    <property type="entry name" value="HTH_18"/>
    <property type="match status" value="1"/>
</dbReference>
<dbReference type="SMART" id="SM00342">
    <property type="entry name" value="HTH_ARAC"/>
    <property type="match status" value="1"/>
</dbReference>
<keyword evidence="6" id="KW-1185">Reference proteome</keyword>
<dbReference type="AlphaFoldDB" id="A0A7W5ZPF7"/>
<dbReference type="InterPro" id="IPR050204">
    <property type="entry name" value="AraC_XylS_family_regulators"/>
</dbReference>
<evidence type="ECO:0000256" key="2">
    <source>
        <dbReference type="ARBA" id="ARBA00023125"/>
    </source>
</evidence>
<keyword evidence="3" id="KW-0804">Transcription</keyword>
<dbReference type="Proteomes" id="UP000541352">
    <property type="component" value="Unassembled WGS sequence"/>
</dbReference>
<reference evidence="5 6" key="1">
    <citation type="submission" date="2020-08" db="EMBL/GenBank/DDBJ databases">
        <title>Genomic Encyclopedia of Type Strains, Phase IV (KMG-IV): sequencing the most valuable type-strain genomes for metagenomic binning, comparative biology and taxonomic classification.</title>
        <authorList>
            <person name="Goeker M."/>
        </authorList>
    </citation>
    <scope>NUCLEOTIDE SEQUENCE [LARGE SCALE GENOMIC DNA]</scope>
    <source>
        <strain evidence="5 6">DSM 17976</strain>
    </source>
</reference>
<evidence type="ECO:0000256" key="1">
    <source>
        <dbReference type="ARBA" id="ARBA00023015"/>
    </source>
</evidence>
<evidence type="ECO:0000259" key="4">
    <source>
        <dbReference type="PROSITE" id="PS01124"/>
    </source>
</evidence>
<dbReference type="GO" id="GO:0003700">
    <property type="term" value="F:DNA-binding transcription factor activity"/>
    <property type="evidence" value="ECO:0007669"/>
    <property type="project" value="InterPro"/>
</dbReference>
<dbReference type="InterPro" id="IPR046532">
    <property type="entry name" value="DUF6597"/>
</dbReference>
<feature type="domain" description="HTH araC/xylS-type" evidence="4">
    <location>
        <begin position="171"/>
        <end position="262"/>
    </location>
</feature>
<accession>A0A7W5ZPF7</accession>
<sequence length="272" mass="31577">MFYRKFPPPAHLQPFVECFYIWEYSKTLAKPLTVESPPSGFASIVFNYGTPYRVTSQKLNGGFVPKNFLTGQATKSYQLQLSGQIGMVGIVFRPAGLHTLFGMPMYEFSDERTNLRDVLGKCVDEYSDKIEEASSHGERLALLEQFVNVQFLRKNPVADRTDFAANLIVDKRGLININDVISELYVCRRQFERKFLQKVGVSPKYYTRIRRVGHLCNELAQKRWKIDDWQDLIYHYGYYDQSHFIKDFTEFIGKAPSLYVKNNAELANYLKN</sequence>
<dbReference type="Pfam" id="PF20240">
    <property type="entry name" value="DUF6597"/>
    <property type="match status" value="1"/>
</dbReference>
<comment type="caution">
    <text evidence="5">The sequence shown here is derived from an EMBL/GenBank/DDBJ whole genome shotgun (WGS) entry which is preliminary data.</text>
</comment>
<name>A0A7W5ZPF7_9BACT</name>
<dbReference type="Gene3D" id="1.10.10.60">
    <property type="entry name" value="Homeodomain-like"/>
    <property type="match status" value="1"/>
</dbReference>
<proteinExistence type="predicted"/>
<dbReference type="RefSeq" id="WP_183975446.1">
    <property type="nucleotide sequence ID" value="NZ_JACIBY010000006.1"/>
</dbReference>
<dbReference type="PANTHER" id="PTHR46796:SF13">
    <property type="entry name" value="HTH-TYPE TRANSCRIPTIONAL ACTIVATOR RHAS"/>
    <property type="match status" value="1"/>
</dbReference>
<evidence type="ECO:0000313" key="6">
    <source>
        <dbReference type="Proteomes" id="UP000541352"/>
    </source>
</evidence>